<comment type="caution">
    <text evidence="1">The sequence shown here is derived from an EMBL/GenBank/DDBJ whole genome shotgun (WGS) entry which is preliminary data.</text>
</comment>
<reference evidence="1" key="1">
    <citation type="journal article" date="2023" name="Plant J.">
        <title>Genome sequences and population genomics provide insights into the demographic history, inbreeding, and mutation load of two 'living fossil' tree species of Dipteronia.</title>
        <authorList>
            <person name="Feng Y."/>
            <person name="Comes H.P."/>
            <person name="Chen J."/>
            <person name="Zhu S."/>
            <person name="Lu R."/>
            <person name="Zhang X."/>
            <person name="Li P."/>
            <person name="Qiu J."/>
            <person name="Olsen K.M."/>
            <person name="Qiu Y."/>
        </authorList>
    </citation>
    <scope>NUCLEOTIDE SEQUENCE</scope>
    <source>
        <strain evidence="1">NBL</strain>
    </source>
</reference>
<gene>
    <name evidence="1" type="ORF">Dsin_007747</name>
</gene>
<name>A0AAE0B271_9ROSI</name>
<evidence type="ECO:0000313" key="1">
    <source>
        <dbReference type="EMBL" id="KAK3227885.1"/>
    </source>
</evidence>
<dbReference type="AlphaFoldDB" id="A0AAE0B271"/>
<dbReference type="Proteomes" id="UP001281410">
    <property type="component" value="Unassembled WGS sequence"/>
</dbReference>
<keyword evidence="2" id="KW-1185">Reference proteome</keyword>
<evidence type="ECO:0000313" key="2">
    <source>
        <dbReference type="Proteomes" id="UP001281410"/>
    </source>
</evidence>
<sequence>MVLSVHTLENKKKMVLLTYQDPSSSESDPNQLAGKQKVVLKRRKKAMKAVSRLLRVESVSINSDYQKIAAINAILLAETRKLLESFSSVFQLMQRMNTSAQAGASSTSLLPLPTQT</sequence>
<proteinExistence type="predicted"/>
<protein>
    <submittedName>
        <fullName evidence="1">Uncharacterized protein</fullName>
    </submittedName>
</protein>
<organism evidence="1 2">
    <name type="scientific">Dipteronia sinensis</name>
    <dbReference type="NCBI Taxonomy" id="43782"/>
    <lineage>
        <taxon>Eukaryota</taxon>
        <taxon>Viridiplantae</taxon>
        <taxon>Streptophyta</taxon>
        <taxon>Embryophyta</taxon>
        <taxon>Tracheophyta</taxon>
        <taxon>Spermatophyta</taxon>
        <taxon>Magnoliopsida</taxon>
        <taxon>eudicotyledons</taxon>
        <taxon>Gunneridae</taxon>
        <taxon>Pentapetalae</taxon>
        <taxon>rosids</taxon>
        <taxon>malvids</taxon>
        <taxon>Sapindales</taxon>
        <taxon>Sapindaceae</taxon>
        <taxon>Hippocastanoideae</taxon>
        <taxon>Acereae</taxon>
        <taxon>Dipteronia</taxon>
    </lineage>
</organism>
<dbReference type="EMBL" id="JANJYJ010000002">
    <property type="protein sequence ID" value="KAK3227885.1"/>
    <property type="molecule type" value="Genomic_DNA"/>
</dbReference>
<accession>A0AAE0B271</accession>